<name>A0A1Y2K8E1_9PROT</name>
<evidence type="ECO:0000256" key="1">
    <source>
        <dbReference type="SAM" id="MobiDB-lite"/>
    </source>
</evidence>
<feature type="compositionally biased region" description="Acidic residues" evidence="1">
    <location>
        <begin position="27"/>
        <end position="37"/>
    </location>
</feature>
<dbReference type="Proteomes" id="UP000194003">
    <property type="component" value="Unassembled WGS sequence"/>
</dbReference>
<dbReference type="EMBL" id="LVJN01000015">
    <property type="protein sequence ID" value="OSM06993.1"/>
    <property type="molecule type" value="Genomic_DNA"/>
</dbReference>
<sequence>MMHAAADGFPRGAKGEPMHDEKRDPSAEEDEGQEEELEVKLPLEEIAEALEVSEFELENAIDMGLATIEQEMSQILVNGRMRDRMRLLISYRGNTVAVGVRQEVDEDD</sequence>
<evidence type="ECO:0000313" key="2">
    <source>
        <dbReference type="EMBL" id="OSM06993.1"/>
    </source>
</evidence>
<feature type="region of interest" description="Disordered" evidence="1">
    <location>
        <begin position="1"/>
        <end position="39"/>
    </location>
</feature>
<feature type="compositionally biased region" description="Basic and acidic residues" evidence="1">
    <location>
        <begin position="13"/>
        <end position="26"/>
    </location>
</feature>
<accession>A0A1Y2K8E1</accession>
<comment type="caution">
    <text evidence="2">The sequence shown here is derived from an EMBL/GenBank/DDBJ whole genome shotgun (WGS) entry which is preliminary data.</text>
</comment>
<evidence type="ECO:0000313" key="3">
    <source>
        <dbReference type="Proteomes" id="UP000194003"/>
    </source>
</evidence>
<reference evidence="2 3" key="1">
    <citation type="journal article" date="2016" name="BMC Genomics">
        <title>Combined genomic and structural analyses of a cultured magnetotactic bacterium reveals its niche adaptation to a dynamic environment.</title>
        <authorList>
            <person name="Araujo A.C."/>
            <person name="Morillo V."/>
            <person name="Cypriano J."/>
            <person name="Teixeira L.C."/>
            <person name="Leao P."/>
            <person name="Lyra S."/>
            <person name="Almeida L.G."/>
            <person name="Bazylinski D.A."/>
            <person name="Vasconcellos A.T."/>
            <person name="Abreu F."/>
            <person name="Lins U."/>
        </authorList>
    </citation>
    <scope>NUCLEOTIDE SEQUENCE [LARGE SCALE GENOMIC DNA]</scope>
    <source>
        <strain evidence="2 3">IT-1</strain>
    </source>
</reference>
<dbReference type="AlphaFoldDB" id="A0A1Y2K8E1"/>
<gene>
    <name evidence="2" type="ORF">MAIT1_00107</name>
</gene>
<organism evidence="2 3">
    <name type="scientific">Magnetofaba australis IT-1</name>
    <dbReference type="NCBI Taxonomy" id="1434232"/>
    <lineage>
        <taxon>Bacteria</taxon>
        <taxon>Pseudomonadati</taxon>
        <taxon>Pseudomonadota</taxon>
        <taxon>Magnetococcia</taxon>
        <taxon>Magnetococcales</taxon>
        <taxon>Magnetococcaceae</taxon>
        <taxon>Magnetofaba</taxon>
    </lineage>
</organism>
<keyword evidence="3" id="KW-1185">Reference proteome</keyword>
<protein>
    <submittedName>
        <fullName evidence="2">Uncharacterized protein</fullName>
    </submittedName>
</protein>
<proteinExistence type="predicted"/>